<reference evidence="3 4" key="1">
    <citation type="journal article" date="2018" name="Vet. Microbiol.">
        <title>Clonal diversity and geographic distribution of methicillin-resistant Staphylococcus pseudintermedius from Australian animals: Discovery of novel sequence types.</title>
        <authorList>
            <person name="Worthing K.A."/>
            <person name="Abraham S."/>
            <person name="Coombs G.W."/>
            <person name="Pang S."/>
            <person name="Saputra S."/>
            <person name="Jordan D."/>
            <person name="Trott D.J."/>
            <person name="Norris J.M."/>
        </authorList>
    </citation>
    <scope>NUCLEOTIDE SEQUENCE [LARGE SCALE GENOMIC DNA]</scope>
    <source>
        <strain evidence="3 4">ST525 1</strain>
    </source>
</reference>
<comment type="caution">
    <text evidence="3">The sequence shown here is derived from an EMBL/GenBank/DDBJ whole genome shotgun (WGS) entry which is preliminary data.</text>
</comment>
<dbReference type="Proteomes" id="UP000246800">
    <property type="component" value="Unassembled WGS sequence"/>
</dbReference>
<evidence type="ECO:0000259" key="1">
    <source>
        <dbReference type="Pfam" id="PF24243"/>
    </source>
</evidence>
<evidence type="ECO:0000313" key="4">
    <source>
        <dbReference type="Proteomes" id="UP000246800"/>
    </source>
</evidence>
<evidence type="ECO:0000313" key="2">
    <source>
        <dbReference type="EMBL" id="EGQ4385611.1"/>
    </source>
</evidence>
<evidence type="ECO:0000313" key="3">
    <source>
        <dbReference type="EMBL" id="PWZ74661.1"/>
    </source>
</evidence>
<evidence type="ECO:0000313" key="5">
    <source>
        <dbReference type="Proteomes" id="UP000600220"/>
    </source>
</evidence>
<protein>
    <recommendedName>
        <fullName evidence="1">Minor tail protein gp31 C-terminal domain-containing protein</fullName>
    </recommendedName>
</protein>
<dbReference type="EMBL" id="AAXKXX010000021">
    <property type="protein sequence ID" value="EGQ4385611.1"/>
    <property type="molecule type" value="Genomic_DNA"/>
</dbReference>
<dbReference type="InterPro" id="IPR056923">
    <property type="entry name" value="Minor_tail_gp31_C"/>
</dbReference>
<dbReference type="Pfam" id="PF24243">
    <property type="entry name" value="Phage_tail_C"/>
    <property type="match status" value="1"/>
</dbReference>
<reference evidence="2 5" key="2">
    <citation type="submission" date="2018-11" db="EMBL/GenBank/DDBJ databases">
        <authorList>
            <consortium name="Veterinary Laboratory Investigation and Response Network"/>
        </authorList>
    </citation>
    <scope>NUCLEOTIDE SEQUENCE [LARGE SCALE GENOMIC DNA]</scope>
    <source>
        <strain evidence="2 5">SPSE-18-VL-LA-PA-Ryan-0021</strain>
    </source>
</reference>
<sequence length="176" mass="18818">MLEALRGRDGRSLEVIGADLDKEGNIIIKFSDNSYVTIPRGQRGEGGEASAKGEAGQSITILSQRVEDGNILVKFSDETTLTIPKGQDGRDGVNGTNGLSAYELAKNSGFTGTIEEWLKLLKGEDDAKGERGEQGIQGKAGRDGQKGDIINLWAGTNDEYDALSSISSTTLYLITY</sequence>
<dbReference type="Proteomes" id="UP000600220">
    <property type="component" value="Unassembled WGS sequence"/>
</dbReference>
<dbReference type="RefSeq" id="WP_037542673.1">
    <property type="nucleotide sequence ID" value="NZ_AP019372.1"/>
</dbReference>
<accession>A0A2P5JB33</accession>
<dbReference type="GeneID" id="93823241"/>
<feature type="domain" description="Minor tail protein gp31 C-terminal" evidence="1">
    <location>
        <begin position="150"/>
        <end position="175"/>
    </location>
</feature>
<gene>
    <name evidence="3" type="ORF">DD902_07620</name>
    <name evidence="2" type="ORF">EGV54_11110</name>
</gene>
<organism evidence="3 4">
    <name type="scientific">Staphylococcus pseudintermedius</name>
    <dbReference type="NCBI Taxonomy" id="283734"/>
    <lineage>
        <taxon>Bacteria</taxon>
        <taxon>Bacillati</taxon>
        <taxon>Bacillota</taxon>
        <taxon>Bacilli</taxon>
        <taxon>Bacillales</taxon>
        <taxon>Staphylococcaceae</taxon>
        <taxon>Staphylococcus</taxon>
        <taxon>Staphylococcus intermedius group</taxon>
    </lineage>
</organism>
<dbReference type="AlphaFoldDB" id="A0A2P5JB33"/>
<name>A0A2P5JB33_STAPS</name>
<keyword evidence="5" id="KW-1185">Reference proteome</keyword>
<dbReference type="EMBL" id="QEIT01000034">
    <property type="protein sequence ID" value="PWZ74661.1"/>
    <property type="molecule type" value="Genomic_DNA"/>
</dbReference>
<proteinExistence type="predicted"/>